<dbReference type="InterPro" id="IPR052072">
    <property type="entry name" value="Vascular_dev_regulator"/>
</dbReference>
<dbReference type="PROSITE" id="PS51126">
    <property type="entry name" value="DILUTE"/>
    <property type="match status" value="1"/>
</dbReference>
<feature type="compositionally biased region" description="Polar residues" evidence="2">
    <location>
        <begin position="693"/>
        <end position="716"/>
    </location>
</feature>
<dbReference type="CDD" id="cd15473">
    <property type="entry name" value="Myo5p-like_CBD_DIL_ANK"/>
    <property type="match status" value="1"/>
</dbReference>
<dbReference type="Proteomes" id="UP000799428">
    <property type="component" value="Unassembled WGS sequence"/>
</dbReference>
<evidence type="ECO:0000259" key="3">
    <source>
        <dbReference type="PROSITE" id="PS51126"/>
    </source>
</evidence>
<reference evidence="4" key="1">
    <citation type="journal article" date="2020" name="Stud. Mycol.">
        <title>101 Dothideomycetes genomes: a test case for predicting lifestyles and emergence of pathogens.</title>
        <authorList>
            <person name="Haridas S."/>
            <person name="Albert R."/>
            <person name="Binder M."/>
            <person name="Bloem J."/>
            <person name="Labutti K."/>
            <person name="Salamov A."/>
            <person name="Andreopoulos B."/>
            <person name="Baker S."/>
            <person name="Barry K."/>
            <person name="Bills G."/>
            <person name="Bluhm B."/>
            <person name="Cannon C."/>
            <person name="Castanera R."/>
            <person name="Culley D."/>
            <person name="Daum C."/>
            <person name="Ezra D."/>
            <person name="Gonzalez J."/>
            <person name="Henrissat B."/>
            <person name="Kuo A."/>
            <person name="Liang C."/>
            <person name="Lipzen A."/>
            <person name="Lutzoni F."/>
            <person name="Magnuson J."/>
            <person name="Mondo S."/>
            <person name="Nolan M."/>
            <person name="Ohm R."/>
            <person name="Pangilinan J."/>
            <person name="Park H.-J."/>
            <person name="Ramirez L."/>
            <person name="Alfaro M."/>
            <person name="Sun H."/>
            <person name="Tritt A."/>
            <person name="Yoshinaga Y."/>
            <person name="Zwiers L.-H."/>
            <person name="Turgeon B."/>
            <person name="Goodwin S."/>
            <person name="Spatafora J."/>
            <person name="Crous P."/>
            <person name="Grigoriev I."/>
        </authorList>
    </citation>
    <scope>NUCLEOTIDE SEQUENCE</scope>
    <source>
        <strain evidence="4">CBS 279.74</strain>
    </source>
</reference>
<feature type="region of interest" description="Disordered" evidence="2">
    <location>
        <begin position="684"/>
        <end position="733"/>
    </location>
</feature>
<dbReference type="PROSITE" id="PS50297">
    <property type="entry name" value="ANK_REP_REGION"/>
    <property type="match status" value="2"/>
</dbReference>
<dbReference type="InterPro" id="IPR002110">
    <property type="entry name" value="Ankyrin_rpt"/>
</dbReference>
<dbReference type="EMBL" id="MU005767">
    <property type="protein sequence ID" value="KAF2711785.1"/>
    <property type="molecule type" value="Genomic_DNA"/>
</dbReference>
<dbReference type="Pfam" id="PF12796">
    <property type="entry name" value="Ank_2"/>
    <property type="match status" value="1"/>
</dbReference>
<dbReference type="PROSITE" id="PS50088">
    <property type="entry name" value="ANK_REPEAT"/>
    <property type="match status" value="2"/>
</dbReference>
<name>A0A6G1KGW0_9PLEO</name>
<sequence>MDSPSTEHAYTGDYGDPSKPRQLPLDLPTSLDDRREVHMAAETEMYDAWQGQSQFLITPMPARPLSFNLSLDDPSFGDEDIQQLEDSDSRLVQMLAHQARLKNDNAGDEAKVVADEKLSHEEKREALQGLFTLAASNGELERVQRLLNGKAKEYIDVNHVDTEGTPPLVYASCFGHDDVAQILIEVGAKVDVQDKNQWTPLMWAMTNRHKAIVKLLLDNGASTEVKSAGGRTAFDFVEPNSELSDYLHESGYSIGNVGVSDDFYNSGFSQDRFEQEMQENDMKRRMMMESAFNLEVDIGNLGLDEQPESPGEEAEEGQEFVWDRCLNDQMFVFQESELERILDIIITNMSPQRSPSQKPVPANILFLSARYAHYHASPELLATLLVSAMDKINDVVEKHQWDMTVLAFWMSNATLLLHYLKKDAGLVESSTEFQAQMAELINEIFILIIRDAERRMDKVLDQSMLEHEAMPGFEDVQFQHEWKIFRTKSKAKPLEPIEKRYRPPSPKKRMQPSPRNITSLLSSTLFVLDLYDIHSVITAQILSQLLYWLSAELFNRIMSNRKYLARTKAMQIRMNVSTLEDWARSNNRQPEHYENGSMTSTGENTVESTKRHLEPLVQLLQWLQCFSSLGEDLESLVGTVQQLPRLIPEQLLHAAKYYRPEVGEKGLPKSAAKYIVHLRNATAERKAAKVKSPNPQQKSGQSAPSTPVKPTTQAAVTPSPAPSRLSEEDEEDAPTDLLLDPSYMLPFSLPTSTDMLITYGAGFGGVNKEQERKYIPTIPPEFLAKLDLGGTKSLDYGHSKWEETNYN</sequence>
<evidence type="ECO:0000256" key="2">
    <source>
        <dbReference type="SAM" id="MobiDB-lite"/>
    </source>
</evidence>
<dbReference type="PANTHER" id="PTHR16027:SF6">
    <property type="entry name" value="DILUTE DOMAIN-CONTAINING PROTEIN"/>
    <property type="match status" value="1"/>
</dbReference>
<feature type="domain" description="Dilute" evidence="3">
    <location>
        <begin position="386"/>
        <end position="681"/>
    </location>
</feature>
<feature type="repeat" description="ANK" evidence="1">
    <location>
        <begin position="196"/>
        <end position="228"/>
    </location>
</feature>
<dbReference type="InterPro" id="IPR037986">
    <property type="entry name" value="Myo5p-like_CBD_DIL"/>
</dbReference>
<accession>A0A6G1KGW0</accession>
<feature type="region of interest" description="Disordered" evidence="2">
    <location>
        <begin position="1"/>
        <end position="27"/>
    </location>
</feature>
<gene>
    <name evidence="4" type="ORF">K504DRAFT_500428</name>
</gene>
<evidence type="ECO:0000313" key="4">
    <source>
        <dbReference type="EMBL" id="KAF2711785.1"/>
    </source>
</evidence>
<dbReference type="SMART" id="SM01132">
    <property type="entry name" value="DIL"/>
    <property type="match status" value="1"/>
</dbReference>
<dbReference type="InterPro" id="IPR036770">
    <property type="entry name" value="Ankyrin_rpt-contain_sf"/>
</dbReference>
<dbReference type="OrthoDB" id="426293at2759"/>
<dbReference type="SUPFAM" id="SSF48403">
    <property type="entry name" value="Ankyrin repeat"/>
    <property type="match status" value="1"/>
</dbReference>
<evidence type="ECO:0000256" key="1">
    <source>
        <dbReference type="PROSITE-ProRule" id="PRU00023"/>
    </source>
</evidence>
<protein>
    <recommendedName>
        <fullName evidence="3">Dilute domain-containing protein</fullName>
    </recommendedName>
</protein>
<dbReference type="SMART" id="SM00248">
    <property type="entry name" value="ANK"/>
    <property type="match status" value="2"/>
</dbReference>
<organism evidence="4 5">
    <name type="scientific">Pleomassaria siparia CBS 279.74</name>
    <dbReference type="NCBI Taxonomy" id="1314801"/>
    <lineage>
        <taxon>Eukaryota</taxon>
        <taxon>Fungi</taxon>
        <taxon>Dikarya</taxon>
        <taxon>Ascomycota</taxon>
        <taxon>Pezizomycotina</taxon>
        <taxon>Dothideomycetes</taxon>
        <taxon>Pleosporomycetidae</taxon>
        <taxon>Pleosporales</taxon>
        <taxon>Pleomassariaceae</taxon>
        <taxon>Pleomassaria</taxon>
    </lineage>
</organism>
<dbReference type="PANTHER" id="PTHR16027">
    <property type="entry name" value="DILUTE DOMAIN-CONTAINING PROTEIN YPR089W"/>
    <property type="match status" value="1"/>
</dbReference>
<dbReference type="GO" id="GO:0051020">
    <property type="term" value="F:GTPase binding"/>
    <property type="evidence" value="ECO:0007669"/>
    <property type="project" value="TreeGrafter"/>
</dbReference>
<dbReference type="InterPro" id="IPR002710">
    <property type="entry name" value="Dilute_dom"/>
</dbReference>
<dbReference type="AlphaFoldDB" id="A0A6G1KGW0"/>
<keyword evidence="1" id="KW-0040">ANK repeat</keyword>
<feature type="repeat" description="ANK" evidence="1">
    <location>
        <begin position="163"/>
        <end position="195"/>
    </location>
</feature>
<proteinExistence type="predicted"/>
<dbReference type="Gene3D" id="1.25.40.20">
    <property type="entry name" value="Ankyrin repeat-containing domain"/>
    <property type="match status" value="1"/>
</dbReference>
<evidence type="ECO:0000313" key="5">
    <source>
        <dbReference type="Proteomes" id="UP000799428"/>
    </source>
</evidence>
<dbReference type="Pfam" id="PF01843">
    <property type="entry name" value="DIL"/>
    <property type="match status" value="1"/>
</dbReference>
<keyword evidence="5" id="KW-1185">Reference proteome</keyword>